<protein>
    <submittedName>
        <fullName evidence="1">Uncharacterized protein</fullName>
    </submittedName>
</protein>
<gene>
    <name evidence="1" type="ORF">G2W53_038549</name>
</gene>
<reference evidence="1" key="1">
    <citation type="submission" date="2020-09" db="EMBL/GenBank/DDBJ databases">
        <title>Genome-Enabled Discovery of Anthraquinone Biosynthesis in Senna tora.</title>
        <authorList>
            <person name="Kang S.-H."/>
            <person name="Pandey R.P."/>
            <person name="Lee C.-M."/>
            <person name="Sim J.-S."/>
            <person name="Jeong J.-T."/>
            <person name="Choi B.-S."/>
            <person name="Jung M."/>
            <person name="Ginzburg D."/>
            <person name="Zhao K."/>
            <person name="Won S.Y."/>
            <person name="Oh T.-J."/>
            <person name="Yu Y."/>
            <person name="Kim N.-H."/>
            <person name="Lee O.R."/>
            <person name="Lee T.-H."/>
            <person name="Bashyal P."/>
            <person name="Kim T.-S."/>
            <person name="Lee W.-H."/>
            <person name="Kawkins C."/>
            <person name="Kim C.-K."/>
            <person name="Kim J.S."/>
            <person name="Ahn B.O."/>
            <person name="Rhee S.Y."/>
            <person name="Sohng J.K."/>
        </authorList>
    </citation>
    <scope>NUCLEOTIDE SEQUENCE</scope>
    <source>
        <tissue evidence="1">Leaf</tissue>
    </source>
</reference>
<keyword evidence="2" id="KW-1185">Reference proteome</keyword>
<evidence type="ECO:0000313" key="2">
    <source>
        <dbReference type="Proteomes" id="UP000634136"/>
    </source>
</evidence>
<accession>A0A834W2B4</accession>
<dbReference type="AlphaFoldDB" id="A0A834W2B4"/>
<proteinExistence type="predicted"/>
<dbReference type="Proteomes" id="UP000634136">
    <property type="component" value="Unassembled WGS sequence"/>
</dbReference>
<evidence type="ECO:0000313" key="1">
    <source>
        <dbReference type="EMBL" id="KAF7806388.1"/>
    </source>
</evidence>
<name>A0A834W2B4_9FABA</name>
<dbReference type="EMBL" id="JAAIUW010000012">
    <property type="protein sequence ID" value="KAF7806388.1"/>
    <property type="molecule type" value="Genomic_DNA"/>
</dbReference>
<comment type="caution">
    <text evidence="1">The sequence shown here is derived from an EMBL/GenBank/DDBJ whole genome shotgun (WGS) entry which is preliminary data.</text>
</comment>
<sequence length="156" mass="17903">MKMEKMNTFIYIYIYPKVFAEKSVRVSQSISHTIPENPIIQSHSVRRHSSDLTSAIKALFSNLRFRIRVIGIGAARDAMLPPELFPISARIHHVIGKMHPFLLPVLRLPLALCFNRNPEIARRARRMTVPERAMAVAKTTPWEEEEGEEDIVNNSE</sequence>
<organism evidence="1 2">
    <name type="scientific">Senna tora</name>
    <dbReference type="NCBI Taxonomy" id="362788"/>
    <lineage>
        <taxon>Eukaryota</taxon>
        <taxon>Viridiplantae</taxon>
        <taxon>Streptophyta</taxon>
        <taxon>Embryophyta</taxon>
        <taxon>Tracheophyta</taxon>
        <taxon>Spermatophyta</taxon>
        <taxon>Magnoliopsida</taxon>
        <taxon>eudicotyledons</taxon>
        <taxon>Gunneridae</taxon>
        <taxon>Pentapetalae</taxon>
        <taxon>rosids</taxon>
        <taxon>fabids</taxon>
        <taxon>Fabales</taxon>
        <taxon>Fabaceae</taxon>
        <taxon>Caesalpinioideae</taxon>
        <taxon>Cassia clade</taxon>
        <taxon>Senna</taxon>
    </lineage>
</organism>